<dbReference type="Proteomes" id="UP000290560">
    <property type="component" value="Unassembled WGS sequence"/>
</dbReference>
<evidence type="ECO:0000256" key="1">
    <source>
        <dbReference type="SAM" id="MobiDB-lite"/>
    </source>
</evidence>
<dbReference type="AlphaFoldDB" id="A0A444F533"/>
<sequence length="176" mass="20156">MGFEPSRNGGGTLETHEEGPRSDRENPTTNEASKKKQGNLPWREAHYDGKKTNYDRETRYDVALKSTTMEKAHYDGALKPTTVRRRPATMEKPAMTGRRPTTMEPQVPRHRRKTRYSEKALHSGIPTHYGGKKSYYNGPKARYGGKEENDTEAKWLNDVPQTLLLEPQSIPSRRDE</sequence>
<reference evidence="2" key="1">
    <citation type="journal article" date="2018" name="Data Brief">
        <title>Genome sequence data from 17 accessions of Ensete ventricosum, a staple food crop for millions in Ethiopia.</title>
        <authorList>
            <person name="Yemataw Z."/>
            <person name="Muzemil S."/>
            <person name="Ambachew D."/>
            <person name="Tripathi L."/>
            <person name="Tesfaye K."/>
            <person name="Chala A."/>
            <person name="Farbos A."/>
            <person name="O'Neill P."/>
            <person name="Moore K."/>
            <person name="Grant M."/>
            <person name="Studholme D.J."/>
        </authorList>
    </citation>
    <scope>NUCLEOTIDE SEQUENCE [LARGE SCALE GENOMIC DNA]</scope>
    <source>
        <tissue evidence="2">Leaf</tissue>
    </source>
</reference>
<feature type="region of interest" description="Disordered" evidence="1">
    <location>
        <begin position="73"/>
        <end position="176"/>
    </location>
</feature>
<organism evidence="2">
    <name type="scientific">Ensete ventricosum</name>
    <name type="common">Abyssinian banana</name>
    <name type="synonym">Musa ensete</name>
    <dbReference type="NCBI Taxonomy" id="4639"/>
    <lineage>
        <taxon>Eukaryota</taxon>
        <taxon>Viridiplantae</taxon>
        <taxon>Streptophyta</taxon>
        <taxon>Embryophyta</taxon>
        <taxon>Tracheophyta</taxon>
        <taxon>Spermatophyta</taxon>
        <taxon>Magnoliopsida</taxon>
        <taxon>Liliopsida</taxon>
        <taxon>Zingiberales</taxon>
        <taxon>Musaceae</taxon>
        <taxon>Ensete</taxon>
    </lineage>
</organism>
<proteinExistence type="predicted"/>
<dbReference type="EMBL" id="KV875524">
    <property type="protein sequence ID" value="RZR71379.1"/>
    <property type="molecule type" value="Genomic_DNA"/>
</dbReference>
<accession>A0A444F533</accession>
<gene>
    <name evidence="2" type="ORF">BHM03_00004872</name>
</gene>
<protein>
    <submittedName>
        <fullName evidence="2">Uncharacterized protein</fullName>
    </submittedName>
</protein>
<evidence type="ECO:0000313" key="2">
    <source>
        <dbReference type="EMBL" id="RZR71379.1"/>
    </source>
</evidence>
<feature type="compositionally biased region" description="Basic and acidic residues" evidence="1">
    <location>
        <begin position="144"/>
        <end position="155"/>
    </location>
</feature>
<name>A0A444F533_ENSVE</name>
<feature type="compositionally biased region" description="Basic and acidic residues" evidence="1">
    <location>
        <begin position="14"/>
        <end position="26"/>
    </location>
</feature>
<feature type="region of interest" description="Disordered" evidence="1">
    <location>
        <begin position="1"/>
        <end position="50"/>
    </location>
</feature>